<dbReference type="GO" id="GO:0015833">
    <property type="term" value="P:peptide transport"/>
    <property type="evidence" value="ECO:0007669"/>
    <property type="project" value="TreeGrafter"/>
</dbReference>
<evidence type="ECO:0000256" key="1">
    <source>
        <dbReference type="ARBA" id="ARBA00004418"/>
    </source>
</evidence>
<dbReference type="Proteomes" id="UP000241764">
    <property type="component" value="Unassembled WGS sequence"/>
</dbReference>
<dbReference type="InterPro" id="IPR000914">
    <property type="entry name" value="SBP_5_dom"/>
</dbReference>
<dbReference type="CDD" id="cd08497">
    <property type="entry name" value="MbnE-like"/>
    <property type="match status" value="1"/>
</dbReference>
<gene>
    <name evidence="5" type="ORF">CU103_14115</name>
</gene>
<proteinExistence type="inferred from homology"/>
<comment type="caution">
    <text evidence="5">The sequence shown here is derived from an EMBL/GenBank/DDBJ whole genome shotgun (WGS) entry which is preliminary data.</text>
</comment>
<dbReference type="GO" id="GO:0043190">
    <property type="term" value="C:ATP-binding cassette (ABC) transporter complex"/>
    <property type="evidence" value="ECO:0007669"/>
    <property type="project" value="InterPro"/>
</dbReference>
<protein>
    <recommendedName>
        <fullName evidence="4">Solute-binding protein family 5 domain-containing protein</fullName>
    </recommendedName>
</protein>
<keyword evidence="3" id="KW-0732">Signal</keyword>
<dbReference type="GO" id="GO:0030288">
    <property type="term" value="C:outer membrane-bounded periplasmic space"/>
    <property type="evidence" value="ECO:0007669"/>
    <property type="project" value="TreeGrafter"/>
</dbReference>
<evidence type="ECO:0000256" key="2">
    <source>
        <dbReference type="ARBA" id="ARBA00005695"/>
    </source>
</evidence>
<dbReference type="PIRSF" id="PIRSF002741">
    <property type="entry name" value="MppA"/>
    <property type="match status" value="1"/>
</dbReference>
<name>A0A2P7BCG5_9HYPH</name>
<dbReference type="SUPFAM" id="SSF53850">
    <property type="entry name" value="Periplasmic binding protein-like II"/>
    <property type="match status" value="1"/>
</dbReference>
<dbReference type="AlphaFoldDB" id="A0A2P7BCG5"/>
<evidence type="ECO:0000256" key="3">
    <source>
        <dbReference type="ARBA" id="ARBA00022729"/>
    </source>
</evidence>
<evidence type="ECO:0000313" key="6">
    <source>
        <dbReference type="Proteomes" id="UP000241764"/>
    </source>
</evidence>
<comment type="subcellular location">
    <subcellularLocation>
        <location evidence="1">Periplasm</location>
    </subcellularLocation>
</comment>
<dbReference type="OrthoDB" id="9803988at2"/>
<evidence type="ECO:0000259" key="4">
    <source>
        <dbReference type="Pfam" id="PF00496"/>
    </source>
</evidence>
<dbReference type="Gene3D" id="3.40.190.10">
    <property type="entry name" value="Periplasmic binding protein-like II"/>
    <property type="match status" value="1"/>
</dbReference>
<dbReference type="GO" id="GO:0042884">
    <property type="term" value="P:microcin transport"/>
    <property type="evidence" value="ECO:0007669"/>
    <property type="project" value="TreeGrafter"/>
</dbReference>
<dbReference type="Pfam" id="PF00496">
    <property type="entry name" value="SBP_bac_5"/>
    <property type="match status" value="1"/>
</dbReference>
<comment type="similarity">
    <text evidence="2">Belongs to the bacterial solute-binding protein 5 family.</text>
</comment>
<accession>A0A2P7BCG5</accession>
<keyword evidence="6" id="KW-1185">Reference proteome</keyword>
<organism evidence="5 6">
    <name type="scientific">Phyllobacterium sophorae</name>
    <dbReference type="NCBI Taxonomy" id="1520277"/>
    <lineage>
        <taxon>Bacteria</taxon>
        <taxon>Pseudomonadati</taxon>
        <taxon>Pseudomonadota</taxon>
        <taxon>Alphaproteobacteria</taxon>
        <taxon>Hyphomicrobiales</taxon>
        <taxon>Phyllobacteriaceae</taxon>
        <taxon>Phyllobacterium</taxon>
    </lineage>
</organism>
<sequence>MLQKAGPSARFFCINYPCFFGEGLFSAAFSLRLPVEENLWRLDLRFRPFVASLAFLTIGAIGICQNAQAAQPEWRHATSLLGEPKYGAGFKHFDYVNPDAPKGGTLNQTSEGSFDSLNPYVVQGTPASGLGALGGGLLYDTLMSQSLDQVGTNYPLIAQTLAYPDDFSWVKFKLDPAAKWHDGQPITVDDVIWSFNVLKAQSPLYNKYYHDVEKAEKTGDGEVTFTFASGGNRELPNIMGDLVVLPKHWWEGTDTSGRKRDIAKPTMEIPLGSSAYKIESVAPGKTIVWGRVENYWGKDLAVNVGRNNFGHIRYEYFRDQNASWEAFKKGGFEDYRGEASIGRWMRGYDFPAVERGDVIKAMFPLRSSGRMQGFLINTRRDKFKDPKVREALNWAYDFESMSKNLFFGQYKRINSYFAGSELASSGLPGGKELEILETVKDAVPAEVFTKEFKLPVYDTPQSQRDNLRHAVQLLREAGYDQKNGKLVNTKTGQPLTIEFLADDPNDERFIGPFMANLRKLGIEAQIRVVDSAQYTARLNDFDFDITTPNVVMSQTLSPGNEQRDFWSSAAADTPGSRNYMGIKNPAVDKLVDRVIFAKDRDELVAATHALDRVLLWNYYVVPQWYDDRIKIAYWNKFGMPEKQPEYSGIDPFSWWIDSAKEQALKARTE</sequence>
<feature type="domain" description="Solute-binding protein family 5" evidence="4">
    <location>
        <begin position="155"/>
        <end position="553"/>
    </location>
</feature>
<dbReference type="GO" id="GO:1904680">
    <property type="term" value="F:peptide transmembrane transporter activity"/>
    <property type="evidence" value="ECO:0007669"/>
    <property type="project" value="TreeGrafter"/>
</dbReference>
<reference evidence="6" key="1">
    <citation type="submission" date="2017-11" db="EMBL/GenBank/DDBJ databases">
        <authorList>
            <person name="Kuznetsova I."/>
            <person name="Sazanova A."/>
            <person name="Chirak E."/>
            <person name="Safronova V."/>
            <person name="Willems A."/>
        </authorList>
    </citation>
    <scope>NUCLEOTIDE SEQUENCE [LARGE SCALE GENOMIC DNA]</scope>
    <source>
        <strain evidence="6">CCBAU 03422</strain>
    </source>
</reference>
<dbReference type="EMBL" id="PGGM01000005">
    <property type="protein sequence ID" value="PSH64164.1"/>
    <property type="molecule type" value="Genomic_DNA"/>
</dbReference>
<evidence type="ECO:0000313" key="5">
    <source>
        <dbReference type="EMBL" id="PSH64164.1"/>
    </source>
</evidence>
<dbReference type="PANTHER" id="PTHR30290:SF64">
    <property type="entry name" value="ABC TRANSPORTER PERIPLASMIC BINDING PROTEIN"/>
    <property type="match status" value="1"/>
</dbReference>
<dbReference type="Gene3D" id="3.10.105.10">
    <property type="entry name" value="Dipeptide-binding Protein, Domain 3"/>
    <property type="match status" value="1"/>
</dbReference>
<dbReference type="InterPro" id="IPR030678">
    <property type="entry name" value="Peptide/Ni-bd"/>
</dbReference>
<dbReference type="PANTHER" id="PTHR30290">
    <property type="entry name" value="PERIPLASMIC BINDING COMPONENT OF ABC TRANSPORTER"/>
    <property type="match status" value="1"/>
</dbReference>
<dbReference type="InterPro" id="IPR039424">
    <property type="entry name" value="SBP_5"/>
</dbReference>